<evidence type="ECO:0000313" key="1">
    <source>
        <dbReference type="EMBL" id="SDP49188.1"/>
    </source>
</evidence>
<dbReference type="InterPro" id="IPR036102">
    <property type="entry name" value="OsmC/Ohrsf"/>
</dbReference>
<dbReference type="PANTHER" id="PTHR35368:SF1">
    <property type="entry name" value="HYDROPEROXIDE REDUCTASE"/>
    <property type="match status" value="1"/>
</dbReference>
<name>A0A1H0T6H2_9BACI</name>
<organism evidence="1 2">
    <name type="scientific">Litchfieldia salsa</name>
    <dbReference type="NCBI Taxonomy" id="930152"/>
    <lineage>
        <taxon>Bacteria</taxon>
        <taxon>Bacillati</taxon>
        <taxon>Bacillota</taxon>
        <taxon>Bacilli</taxon>
        <taxon>Bacillales</taxon>
        <taxon>Bacillaceae</taxon>
        <taxon>Litchfieldia</taxon>
    </lineage>
</organism>
<dbReference type="InterPro" id="IPR015946">
    <property type="entry name" value="KH_dom-like_a/b"/>
</dbReference>
<dbReference type="InterPro" id="IPR003718">
    <property type="entry name" value="OsmC/Ohr_fam"/>
</dbReference>
<dbReference type="InterPro" id="IPR052924">
    <property type="entry name" value="OsmC/Ohr_hydroprdx_reductase"/>
</dbReference>
<dbReference type="Gene3D" id="3.30.300.20">
    <property type="match status" value="1"/>
</dbReference>
<dbReference type="STRING" id="930152.SAMN05216565_103293"/>
<dbReference type="AlphaFoldDB" id="A0A1H0T6H2"/>
<accession>A0A1H0T6H2</accession>
<sequence>MADKMTFQVSGNGNGMQTIVTADQHTFTIDEPPNMGGQDKGPNPLSTFLGALAGCENVVANLVAKELNFDLQGIVFDVKGILDPKGLMGDPNIKPYFEKVIVNAKVKTSETHDRILELQKKTDSRCPIFTALKGAGIELDSTWIKD</sequence>
<reference evidence="2" key="1">
    <citation type="submission" date="2016-10" db="EMBL/GenBank/DDBJ databases">
        <authorList>
            <person name="Varghese N."/>
            <person name="Submissions S."/>
        </authorList>
    </citation>
    <scope>NUCLEOTIDE SEQUENCE [LARGE SCALE GENOMIC DNA]</scope>
    <source>
        <strain evidence="2">IBRC-M10078</strain>
    </source>
</reference>
<evidence type="ECO:0000313" key="2">
    <source>
        <dbReference type="Proteomes" id="UP000199159"/>
    </source>
</evidence>
<dbReference type="Proteomes" id="UP000199159">
    <property type="component" value="Unassembled WGS sequence"/>
</dbReference>
<dbReference type="EMBL" id="FNJU01000003">
    <property type="protein sequence ID" value="SDP49188.1"/>
    <property type="molecule type" value="Genomic_DNA"/>
</dbReference>
<dbReference type="SUPFAM" id="SSF82784">
    <property type="entry name" value="OsmC-like"/>
    <property type="match status" value="1"/>
</dbReference>
<gene>
    <name evidence="1" type="ORF">SAMN05216565_103293</name>
</gene>
<dbReference type="PANTHER" id="PTHR35368">
    <property type="entry name" value="HYDROPEROXIDE REDUCTASE"/>
    <property type="match status" value="1"/>
</dbReference>
<dbReference type="RefSeq" id="WP_090852091.1">
    <property type="nucleotide sequence ID" value="NZ_FNJU01000003.1"/>
</dbReference>
<dbReference type="Pfam" id="PF02566">
    <property type="entry name" value="OsmC"/>
    <property type="match status" value="1"/>
</dbReference>
<protein>
    <submittedName>
        <fullName evidence="1">Uncharacterized OsmC-related protein</fullName>
    </submittedName>
</protein>
<keyword evidence="2" id="KW-1185">Reference proteome</keyword>
<proteinExistence type="predicted"/>
<dbReference type="OrthoDB" id="1433018at2"/>